<reference evidence="2 3" key="1">
    <citation type="submission" date="2024-05" db="EMBL/GenBank/DDBJ databases">
        <authorList>
            <person name="Wallberg A."/>
        </authorList>
    </citation>
    <scope>NUCLEOTIDE SEQUENCE [LARGE SCALE GENOMIC DNA]</scope>
</reference>
<keyword evidence="3" id="KW-1185">Reference proteome</keyword>
<gene>
    <name evidence="2" type="ORF">MNOR_LOCUS18036</name>
</gene>
<evidence type="ECO:0000313" key="3">
    <source>
        <dbReference type="Proteomes" id="UP001497623"/>
    </source>
</evidence>
<accession>A0AAV2QWX0</accession>
<feature type="coiled-coil region" evidence="1">
    <location>
        <begin position="92"/>
        <end position="165"/>
    </location>
</feature>
<keyword evidence="1" id="KW-0175">Coiled coil</keyword>
<sequence>MDSADEEELVGIINSPLRHLKLQNDYVNTYQEGIDDIVKIIEQDDGADFVTEFDKRPSTSGCGIKRSADGNQEAKKCRKLVEEGNLYQSKEINILALQMKEANHNTEKLKEEIENLKKESRKNTEKLKEEIDILKKDSRKQKADYKNLETKCEVLEAKITTVEDAELCRICYTERKNCWLIPCRHWILCKGCYQLLQDNKFPECRQDLQGAVEFFGR</sequence>
<evidence type="ECO:0000256" key="1">
    <source>
        <dbReference type="SAM" id="Coils"/>
    </source>
</evidence>
<dbReference type="EMBL" id="CAXKWB010012701">
    <property type="protein sequence ID" value="CAL4105148.1"/>
    <property type="molecule type" value="Genomic_DNA"/>
</dbReference>
<dbReference type="SUPFAM" id="SSF57850">
    <property type="entry name" value="RING/U-box"/>
    <property type="match status" value="1"/>
</dbReference>
<proteinExistence type="predicted"/>
<dbReference type="Pfam" id="PF13920">
    <property type="entry name" value="zf-C3HC4_3"/>
    <property type="match status" value="1"/>
</dbReference>
<dbReference type="Gene3D" id="3.30.40.10">
    <property type="entry name" value="Zinc/RING finger domain, C3HC4 (zinc finger)"/>
    <property type="match status" value="1"/>
</dbReference>
<name>A0AAV2QWX0_MEGNR</name>
<organism evidence="2 3">
    <name type="scientific">Meganyctiphanes norvegica</name>
    <name type="common">Northern krill</name>
    <name type="synonym">Thysanopoda norvegica</name>
    <dbReference type="NCBI Taxonomy" id="48144"/>
    <lineage>
        <taxon>Eukaryota</taxon>
        <taxon>Metazoa</taxon>
        <taxon>Ecdysozoa</taxon>
        <taxon>Arthropoda</taxon>
        <taxon>Crustacea</taxon>
        <taxon>Multicrustacea</taxon>
        <taxon>Malacostraca</taxon>
        <taxon>Eumalacostraca</taxon>
        <taxon>Eucarida</taxon>
        <taxon>Euphausiacea</taxon>
        <taxon>Euphausiidae</taxon>
        <taxon>Meganyctiphanes</taxon>
    </lineage>
</organism>
<evidence type="ECO:0000313" key="2">
    <source>
        <dbReference type="EMBL" id="CAL4105148.1"/>
    </source>
</evidence>
<protein>
    <recommendedName>
        <fullName evidence="4">RING-type domain-containing protein</fullName>
    </recommendedName>
</protein>
<dbReference type="Proteomes" id="UP001497623">
    <property type="component" value="Unassembled WGS sequence"/>
</dbReference>
<dbReference type="InterPro" id="IPR013083">
    <property type="entry name" value="Znf_RING/FYVE/PHD"/>
</dbReference>
<comment type="caution">
    <text evidence="2">The sequence shown here is derived from an EMBL/GenBank/DDBJ whole genome shotgun (WGS) entry which is preliminary data.</text>
</comment>
<dbReference type="AlphaFoldDB" id="A0AAV2QWX0"/>
<evidence type="ECO:0008006" key="4">
    <source>
        <dbReference type="Google" id="ProtNLM"/>
    </source>
</evidence>